<dbReference type="GO" id="GO:0022857">
    <property type="term" value="F:transmembrane transporter activity"/>
    <property type="evidence" value="ECO:0007669"/>
    <property type="project" value="InterPro"/>
</dbReference>
<feature type="transmembrane region" description="Helical" evidence="6">
    <location>
        <begin position="153"/>
        <end position="172"/>
    </location>
</feature>
<evidence type="ECO:0000256" key="4">
    <source>
        <dbReference type="ARBA" id="ARBA00022989"/>
    </source>
</evidence>
<comment type="similarity">
    <text evidence="2 6">Belongs to the drug/metabolite transporter (DMT) superfamily. Plant drug/metabolite exporter (P-DME) (TC 2.A.7.4) family.</text>
</comment>
<dbReference type="InterPro" id="IPR037185">
    <property type="entry name" value="EmrE-like"/>
</dbReference>
<dbReference type="Pfam" id="PF00892">
    <property type="entry name" value="EamA"/>
    <property type="match status" value="1"/>
</dbReference>
<evidence type="ECO:0000313" key="10">
    <source>
        <dbReference type="Proteomes" id="UP000516314"/>
    </source>
</evidence>
<proteinExistence type="inferred from homology"/>
<feature type="transmembrane region" description="Helical" evidence="6">
    <location>
        <begin position="122"/>
        <end position="141"/>
    </location>
</feature>
<dbReference type="PANTHER" id="PTHR31218">
    <property type="entry name" value="WAT1-RELATED PROTEIN"/>
    <property type="match status" value="1"/>
</dbReference>
<dbReference type="EMBL" id="LR881468">
    <property type="protein sequence ID" value="CAD5324358.1"/>
    <property type="molecule type" value="Genomic_DNA"/>
</dbReference>
<dbReference type="InterPro" id="IPR030184">
    <property type="entry name" value="WAT1-related"/>
</dbReference>
<feature type="domain" description="EamA" evidence="8">
    <location>
        <begin position="63"/>
        <end position="196"/>
    </location>
</feature>
<evidence type="ECO:0000256" key="3">
    <source>
        <dbReference type="ARBA" id="ARBA00022692"/>
    </source>
</evidence>
<evidence type="ECO:0000256" key="2">
    <source>
        <dbReference type="ARBA" id="ARBA00007635"/>
    </source>
</evidence>
<protein>
    <recommendedName>
        <fullName evidence="6">WAT1-related protein</fullName>
    </recommendedName>
</protein>
<dbReference type="InterPro" id="IPR000620">
    <property type="entry name" value="EamA_dom"/>
</dbReference>
<evidence type="ECO:0000256" key="5">
    <source>
        <dbReference type="ARBA" id="ARBA00023136"/>
    </source>
</evidence>
<organism evidence="9 10">
    <name type="scientific">Arabidopsis thaliana</name>
    <name type="common">Mouse-ear cress</name>
    <dbReference type="NCBI Taxonomy" id="3702"/>
    <lineage>
        <taxon>Eukaryota</taxon>
        <taxon>Viridiplantae</taxon>
        <taxon>Streptophyta</taxon>
        <taxon>Embryophyta</taxon>
        <taxon>Tracheophyta</taxon>
        <taxon>Spermatophyta</taxon>
        <taxon>Magnoliopsida</taxon>
        <taxon>eudicotyledons</taxon>
        <taxon>Gunneridae</taxon>
        <taxon>Pentapetalae</taxon>
        <taxon>rosids</taxon>
        <taxon>malvids</taxon>
        <taxon>Brassicales</taxon>
        <taxon>Brassicaceae</taxon>
        <taxon>Camelineae</taxon>
        <taxon>Arabidopsis</taxon>
    </lineage>
</organism>
<evidence type="ECO:0000256" key="7">
    <source>
        <dbReference type="SAM" id="MobiDB-lite"/>
    </source>
</evidence>
<evidence type="ECO:0000259" key="8">
    <source>
        <dbReference type="Pfam" id="PF00892"/>
    </source>
</evidence>
<evidence type="ECO:0000256" key="1">
    <source>
        <dbReference type="ARBA" id="ARBA00004141"/>
    </source>
</evidence>
<dbReference type="SUPFAM" id="SSF103481">
    <property type="entry name" value="Multidrug resistance efflux transporter EmrE"/>
    <property type="match status" value="1"/>
</dbReference>
<feature type="transmembrane region" description="Helical" evidence="6">
    <location>
        <begin position="12"/>
        <end position="35"/>
    </location>
</feature>
<feature type="region of interest" description="Disordered" evidence="7">
    <location>
        <begin position="214"/>
        <end position="243"/>
    </location>
</feature>
<keyword evidence="5 6" id="KW-0472">Membrane</keyword>
<gene>
    <name evidence="9" type="ORF">AT9943_LOCUS12257</name>
</gene>
<accession>A0A7G2EQ88</accession>
<dbReference type="GO" id="GO:0016020">
    <property type="term" value="C:membrane"/>
    <property type="evidence" value="ECO:0007669"/>
    <property type="project" value="UniProtKB-SubCell"/>
</dbReference>
<keyword evidence="3 6" id="KW-0812">Transmembrane</keyword>
<sequence>MESVSFKRTSSVAKMLGTVVSIGGAFIVTLYNGPVVIAKSPPSVSLRSQSTNPNWILGAGFLAVEYFCVPLWYIVQTQIMREYPAEFTVVCFYSIGVSFWTALVTLFTEGNDLGAWKIKPNIALVSIVCSGLFGSCINNTIHTWALRIKGPLFVAMFKPLSIAIAVAMGVIFLRDSLYIGSLIGATVITIGFYTVMWGKAKEVALVEDDNKANHEEANEADLDSPSGSQKAPLLESYKNDEHV</sequence>
<dbReference type="Proteomes" id="UP000516314">
    <property type="component" value="Chromosome 3"/>
</dbReference>
<evidence type="ECO:0000256" key="6">
    <source>
        <dbReference type="RuleBase" id="RU363077"/>
    </source>
</evidence>
<name>A0A7G2EQ88_ARATH</name>
<reference evidence="9 10" key="1">
    <citation type="submission" date="2020-09" db="EMBL/GenBank/DDBJ databases">
        <authorList>
            <person name="Ashkenazy H."/>
        </authorList>
    </citation>
    <scope>NUCLEOTIDE SEQUENCE [LARGE SCALE GENOMIC DNA]</scope>
    <source>
        <strain evidence="10">cv. Cdm-0</strain>
    </source>
</reference>
<comment type="subcellular location">
    <subcellularLocation>
        <location evidence="1 6">Membrane</location>
        <topology evidence="1 6">Multi-pass membrane protein</topology>
    </subcellularLocation>
</comment>
<feature type="transmembrane region" description="Helical" evidence="6">
    <location>
        <begin position="55"/>
        <end position="75"/>
    </location>
</feature>
<dbReference type="AlphaFoldDB" id="A0A7G2EQ88"/>
<feature type="transmembrane region" description="Helical" evidence="6">
    <location>
        <begin position="178"/>
        <end position="196"/>
    </location>
</feature>
<evidence type="ECO:0000313" key="9">
    <source>
        <dbReference type="EMBL" id="CAD5324358.1"/>
    </source>
</evidence>
<keyword evidence="4 6" id="KW-1133">Transmembrane helix</keyword>
<feature type="transmembrane region" description="Helical" evidence="6">
    <location>
        <begin position="87"/>
        <end position="107"/>
    </location>
</feature>